<dbReference type="RefSeq" id="WP_048117065.1">
    <property type="nucleotide sequence ID" value="NZ_CP009520.1"/>
</dbReference>
<dbReference type="PANTHER" id="PTHR43132">
    <property type="entry name" value="ARSENICAL RESISTANCE OPERON REPRESSOR ARSR-RELATED"/>
    <property type="match status" value="1"/>
</dbReference>
<feature type="transmembrane region" description="Helical" evidence="2">
    <location>
        <begin position="280"/>
        <end position="299"/>
    </location>
</feature>
<gene>
    <name evidence="3" type="ORF">MSVAZ_0237</name>
</gene>
<dbReference type="Gene3D" id="1.10.10.10">
    <property type="entry name" value="Winged helix-like DNA-binding domain superfamily/Winged helix DNA-binding domain"/>
    <property type="match status" value="1"/>
</dbReference>
<evidence type="ECO:0000256" key="1">
    <source>
        <dbReference type="SAM" id="MobiDB-lite"/>
    </source>
</evidence>
<dbReference type="SUPFAM" id="SSF46785">
    <property type="entry name" value="Winged helix' DNA-binding domain"/>
    <property type="match status" value="1"/>
</dbReference>
<dbReference type="InterPro" id="IPR051011">
    <property type="entry name" value="Metal_resp_trans_reg"/>
</dbReference>
<dbReference type="Pfam" id="PF12840">
    <property type="entry name" value="HTH_20"/>
    <property type="match status" value="1"/>
</dbReference>
<dbReference type="Proteomes" id="UP000033096">
    <property type="component" value="Chromosome"/>
</dbReference>
<evidence type="ECO:0000313" key="3">
    <source>
        <dbReference type="EMBL" id="AKB42506.1"/>
    </source>
</evidence>
<keyword evidence="4" id="KW-1185">Reference proteome</keyword>
<dbReference type="InterPro" id="IPR036388">
    <property type="entry name" value="WH-like_DNA-bd_sf"/>
</dbReference>
<dbReference type="InterPro" id="IPR036390">
    <property type="entry name" value="WH_DNA-bd_sf"/>
</dbReference>
<proteinExistence type="predicted"/>
<dbReference type="HOGENOM" id="CLU_815368_0_0_2"/>
<dbReference type="STRING" id="1434123.MSVAZ_0237"/>
<dbReference type="AlphaFoldDB" id="A0A0E3LGH0"/>
<evidence type="ECO:0000256" key="2">
    <source>
        <dbReference type="SAM" id="Phobius"/>
    </source>
</evidence>
<protein>
    <submittedName>
        <fullName evidence="3">Putative transcriptional regulator</fullName>
    </submittedName>
</protein>
<name>A0A0E3LGH0_9EURY</name>
<keyword evidence="2" id="KW-1133">Transmembrane helix</keyword>
<dbReference type="PANTHER" id="PTHR43132:SF2">
    <property type="entry name" value="ARSENICAL RESISTANCE OPERON REPRESSOR ARSR-RELATED"/>
    <property type="match status" value="1"/>
</dbReference>
<feature type="region of interest" description="Disordered" evidence="1">
    <location>
        <begin position="1"/>
        <end position="26"/>
    </location>
</feature>
<dbReference type="PATRIC" id="fig|1434123.4.peg.236"/>
<evidence type="ECO:0000313" key="4">
    <source>
        <dbReference type="Proteomes" id="UP000033096"/>
    </source>
</evidence>
<keyword evidence="2" id="KW-0812">Transmembrane</keyword>
<dbReference type="KEGG" id="mvc:MSVAZ_0237"/>
<accession>A0A0E3LGH0</accession>
<dbReference type="CDD" id="cd00090">
    <property type="entry name" value="HTH_ARSR"/>
    <property type="match status" value="1"/>
</dbReference>
<sequence length="305" mass="32973">MDGLKDQDELSEVGDPLPGPGQMEQGGKVLVLPVNGESRKITQILSNETSIKILELLGKKSMSATSIAEELELPLTTVKYNLDSLIESDLIKIKQIKWSKKGRQVKIYESAEKLIVLVPSKSSIDKLSLVSLLQKYLGVIVAVFFASAGIEYFSAYMKAKRVIDATAPLRMKTMETFDNSSPEQMVLGINESNNVSPKIALDQQVPEGVSNASSGVPESGAGNLSYGVETDPTQGVAEVPMSTPDGLNSVQGCSSIPPEGLAHASGIHGLYDMLSLHPGFWFLLGCLFIVVLLIVREVYYKNKAK</sequence>
<dbReference type="GeneID" id="24808596"/>
<organism evidence="3 4">
    <name type="scientific">Methanosarcina vacuolata Z-761</name>
    <dbReference type="NCBI Taxonomy" id="1434123"/>
    <lineage>
        <taxon>Archaea</taxon>
        <taxon>Methanobacteriati</taxon>
        <taxon>Methanobacteriota</taxon>
        <taxon>Stenosarchaea group</taxon>
        <taxon>Methanomicrobia</taxon>
        <taxon>Methanosarcinales</taxon>
        <taxon>Methanosarcinaceae</taxon>
        <taxon>Methanosarcina</taxon>
    </lineage>
</organism>
<reference evidence="3 4" key="1">
    <citation type="submission" date="2014-07" db="EMBL/GenBank/DDBJ databases">
        <title>Methanogenic archaea and the global carbon cycle.</title>
        <authorList>
            <person name="Henriksen J.R."/>
            <person name="Luke J."/>
            <person name="Reinhart S."/>
            <person name="Benedict M.N."/>
            <person name="Youngblut N.D."/>
            <person name="Metcalf M.E."/>
            <person name="Whitaker R.J."/>
            <person name="Metcalf W.W."/>
        </authorList>
    </citation>
    <scope>NUCLEOTIDE SEQUENCE [LARGE SCALE GENOMIC DNA]</scope>
    <source>
        <strain evidence="3 4">Z-761</strain>
    </source>
</reference>
<dbReference type="InterPro" id="IPR011991">
    <property type="entry name" value="ArsR-like_HTH"/>
</dbReference>
<dbReference type="EMBL" id="CP009520">
    <property type="protein sequence ID" value="AKB42506.1"/>
    <property type="molecule type" value="Genomic_DNA"/>
</dbReference>
<keyword evidence="2" id="KW-0472">Membrane</keyword>